<keyword evidence="2" id="KW-0175">Coiled coil</keyword>
<dbReference type="PROSITE" id="PS50937">
    <property type="entry name" value="HTH_MERR_2"/>
    <property type="match status" value="1"/>
</dbReference>
<evidence type="ECO:0000313" key="5">
    <source>
        <dbReference type="Proteomes" id="UP000053947"/>
    </source>
</evidence>
<evidence type="ECO:0000313" key="4">
    <source>
        <dbReference type="EMBL" id="KTB47572.1"/>
    </source>
</evidence>
<feature type="domain" description="HTH merR-type" evidence="3">
    <location>
        <begin position="9"/>
        <end position="78"/>
    </location>
</feature>
<reference evidence="4 5" key="1">
    <citation type="submission" date="2015-06" db="EMBL/GenBank/DDBJ databases">
        <title>Genome sequence of the organohalide-respiring Dehalogenimonas alkenigignens type strain (IP3-3T).</title>
        <authorList>
            <person name="Key T.A."/>
            <person name="Richmond D.P."/>
            <person name="Bowman K.S."/>
            <person name="Cho Y.-J."/>
            <person name="Chun J."/>
            <person name="da Costa M.S."/>
            <person name="Rainey F.A."/>
            <person name="Moe W.M."/>
        </authorList>
    </citation>
    <scope>NUCLEOTIDE SEQUENCE [LARGE SCALE GENOMIC DNA]</scope>
    <source>
        <strain evidence="4 5">IP3-3</strain>
    </source>
</reference>
<proteinExistence type="predicted"/>
<dbReference type="InterPro" id="IPR009061">
    <property type="entry name" value="DNA-bd_dom_put_sf"/>
</dbReference>
<evidence type="ECO:0000256" key="1">
    <source>
        <dbReference type="ARBA" id="ARBA00023125"/>
    </source>
</evidence>
<dbReference type="InterPro" id="IPR000551">
    <property type="entry name" value="MerR-type_HTH_dom"/>
</dbReference>
<feature type="coiled-coil region" evidence="2">
    <location>
        <begin position="75"/>
        <end position="102"/>
    </location>
</feature>
<sequence length="104" mass="12115">MNEERYRPRYVIHVAAELIGVKTHTLRYYERSGLVKPQRSSGNIRLYSESDIETLRRVRSLMEDLGVNLAGVEVITNMLLKMNDLIKENEKLRAQLTRLQEGNL</sequence>
<dbReference type="GO" id="GO:0003677">
    <property type="term" value="F:DNA binding"/>
    <property type="evidence" value="ECO:0007669"/>
    <property type="project" value="UniProtKB-KW"/>
</dbReference>
<evidence type="ECO:0000259" key="3">
    <source>
        <dbReference type="PROSITE" id="PS50937"/>
    </source>
</evidence>
<gene>
    <name evidence="4" type="ORF">DEALK_04170</name>
</gene>
<organism evidence="4 5">
    <name type="scientific">Dehalogenimonas alkenigignens</name>
    <dbReference type="NCBI Taxonomy" id="1217799"/>
    <lineage>
        <taxon>Bacteria</taxon>
        <taxon>Bacillati</taxon>
        <taxon>Chloroflexota</taxon>
        <taxon>Dehalococcoidia</taxon>
        <taxon>Dehalococcoidales</taxon>
        <taxon>Dehalococcoidaceae</taxon>
        <taxon>Dehalogenimonas</taxon>
    </lineage>
</organism>
<dbReference type="Gene3D" id="1.10.1660.10">
    <property type="match status" value="1"/>
</dbReference>
<dbReference type="Proteomes" id="UP000053947">
    <property type="component" value="Unassembled WGS sequence"/>
</dbReference>
<dbReference type="AlphaFoldDB" id="A0A0W0GG78"/>
<dbReference type="SMART" id="SM00422">
    <property type="entry name" value="HTH_MERR"/>
    <property type="match status" value="1"/>
</dbReference>
<dbReference type="STRING" id="1217799.DEALK_04170"/>
<dbReference type="PANTHER" id="PTHR30204:SF58">
    <property type="entry name" value="HTH-TYPE TRANSCRIPTIONAL REGULATOR YFMP"/>
    <property type="match status" value="1"/>
</dbReference>
<keyword evidence="1" id="KW-0238">DNA-binding</keyword>
<dbReference type="PANTHER" id="PTHR30204">
    <property type="entry name" value="REDOX-CYCLING DRUG-SENSING TRANSCRIPTIONAL ACTIVATOR SOXR"/>
    <property type="match status" value="1"/>
</dbReference>
<comment type="caution">
    <text evidence="4">The sequence shown here is derived from an EMBL/GenBank/DDBJ whole genome shotgun (WGS) entry which is preliminary data.</text>
</comment>
<dbReference type="RefSeq" id="WP_058438237.1">
    <property type="nucleotide sequence ID" value="NZ_KQ758903.1"/>
</dbReference>
<dbReference type="EMBL" id="LFDV01000002">
    <property type="protein sequence ID" value="KTB47572.1"/>
    <property type="molecule type" value="Genomic_DNA"/>
</dbReference>
<dbReference type="PRINTS" id="PR00040">
    <property type="entry name" value="HTHMERR"/>
</dbReference>
<dbReference type="InterPro" id="IPR047057">
    <property type="entry name" value="MerR_fam"/>
</dbReference>
<evidence type="ECO:0000256" key="2">
    <source>
        <dbReference type="SAM" id="Coils"/>
    </source>
</evidence>
<dbReference type="OrthoDB" id="9814833at2"/>
<dbReference type="SUPFAM" id="SSF46955">
    <property type="entry name" value="Putative DNA-binding domain"/>
    <property type="match status" value="1"/>
</dbReference>
<dbReference type="GO" id="GO:0003700">
    <property type="term" value="F:DNA-binding transcription factor activity"/>
    <property type="evidence" value="ECO:0007669"/>
    <property type="project" value="InterPro"/>
</dbReference>
<keyword evidence="5" id="KW-1185">Reference proteome</keyword>
<name>A0A0W0GG78_9CHLR</name>
<accession>A0A0W0GG78</accession>
<protein>
    <submittedName>
        <fullName evidence="4">Putative transcriptional regulator</fullName>
    </submittedName>
</protein>
<dbReference type="Pfam" id="PF13411">
    <property type="entry name" value="MerR_1"/>
    <property type="match status" value="1"/>
</dbReference>